<gene>
    <name evidence="2" type="ORF">SAMN05443999_103317</name>
</gene>
<sequence length="96" mass="9741">MSDVISAAVTALNDKMGGEGFDGIAKFVIEGEGAIVIDENGARAAEDEADVTLSADADTFESILKGDLDPTAAFMSGRLSVDGDMGLAMKLGSVLA</sequence>
<dbReference type="OrthoDB" id="9809312at2"/>
<organism evidence="2 3">
    <name type="scientific">Roseovarius azorensis</name>
    <dbReference type="NCBI Taxonomy" id="1287727"/>
    <lineage>
        <taxon>Bacteria</taxon>
        <taxon>Pseudomonadati</taxon>
        <taxon>Pseudomonadota</taxon>
        <taxon>Alphaproteobacteria</taxon>
        <taxon>Rhodobacterales</taxon>
        <taxon>Roseobacteraceae</taxon>
        <taxon>Roseovarius</taxon>
    </lineage>
</organism>
<evidence type="ECO:0000313" key="3">
    <source>
        <dbReference type="Proteomes" id="UP000199582"/>
    </source>
</evidence>
<dbReference type="Pfam" id="PF02036">
    <property type="entry name" value="SCP2"/>
    <property type="match status" value="1"/>
</dbReference>
<evidence type="ECO:0000313" key="2">
    <source>
        <dbReference type="EMBL" id="SEL10635.1"/>
    </source>
</evidence>
<reference evidence="2 3" key="1">
    <citation type="submission" date="2016-10" db="EMBL/GenBank/DDBJ databases">
        <authorList>
            <person name="de Groot N.N."/>
        </authorList>
    </citation>
    <scope>NUCLEOTIDE SEQUENCE [LARGE SCALE GENOMIC DNA]</scope>
    <source>
        <strain evidence="2 3">DSM 100674</strain>
    </source>
</reference>
<dbReference type="STRING" id="1287727.SAMN05443999_103317"/>
<dbReference type="SUPFAM" id="SSF55718">
    <property type="entry name" value="SCP-like"/>
    <property type="match status" value="1"/>
</dbReference>
<dbReference type="Proteomes" id="UP000199582">
    <property type="component" value="Unassembled WGS sequence"/>
</dbReference>
<dbReference type="RefSeq" id="WP_093034176.1">
    <property type="nucleotide sequence ID" value="NZ_FOAG01000003.1"/>
</dbReference>
<dbReference type="InterPro" id="IPR003033">
    <property type="entry name" value="SCP2_sterol-bd_dom"/>
</dbReference>
<dbReference type="Gene3D" id="3.30.1050.10">
    <property type="entry name" value="SCP2 sterol-binding domain"/>
    <property type="match status" value="1"/>
</dbReference>
<accession>A0A1H7MIX7</accession>
<feature type="domain" description="SCP2" evidence="1">
    <location>
        <begin position="21"/>
        <end position="95"/>
    </location>
</feature>
<proteinExistence type="predicted"/>
<evidence type="ECO:0000259" key="1">
    <source>
        <dbReference type="Pfam" id="PF02036"/>
    </source>
</evidence>
<dbReference type="InterPro" id="IPR036527">
    <property type="entry name" value="SCP2_sterol-bd_dom_sf"/>
</dbReference>
<protein>
    <submittedName>
        <fullName evidence="2">SCP-2 sterol transfer family protein</fullName>
    </submittedName>
</protein>
<dbReference type="EMBL" id="FOAG01000003">
    <property type="protein sequence ID" value="SEL10635.1"/>
    <property type="molecule type" value="Genomic_DNA"/>
</dbReference>
<dbReference type="AlphaFoldDB" id="A0A1H7MIX7"/>
<name>A0A1H7MIX7_9RHOB</name>
<keyword evidence="3" id="KW-1185">Reference proteome</keyword>